<evidence type="ECO:0000313" key="4">
    <source>
        <dbReference type="Proteomes" id="UP000198853"/>
    </source>
</evidence>
<dbReference type="NCBIfam" id="NF005559">
    <property type="entry name" value="PRK07231.1"/>
    <property type="match status" value="1"/>
</dbReference>
<dbReference type="RefSeq" id="WP_090398599.1">
    <property type="nucleotide sequence ID" value="NZ_FNEN01000008.1"/>
</dbReference>
<dbReference type="NCBIfam" id="NF009466">
    <property type="entry name" value="PRK12826.1-2"/>
    <property type="match status" value="1"/>
</dbReference>
<sequence>MVERKIAVVTGAASGLGKEIAIQLANAGSTIIVADVDREQGLKLEKELKKKAKEAFYVHVNVLDEESVKIMVEKSLDKYGGVDILVNCAGITQREPLEKISIDDWNLMLNVNLRGPYLCTKHVLPVMKKQHFGRVVNVSSIAAMSGGGFVGTSHYAASKAGIVGFTKATAKESGEYGITANVVAPGPCRTRLSSSWVDEHEAQVANTIPIQRIGEPEDIANTVLFLASAKSNFITGETIAVDGGITTVGLVQK</sequence>
<dbReference type="EMBL" id="FNEN01000008">
    <property type="protein sequence ID" value="SDI89612.1"/>
    <property type="molecule type" value="Genomic_DNA"/>
</dbReference>
<reference evidence="3 4" key="1">
    <citation type="submission" date="2016-10" db="EMBL/GenBank/DDBJ databases">
        <authorList>
            <person name="de Groot N.N."/>
        </authorList>
    </citation>
    <scope>NUCLEOTIDE SEQUENCE [LARGE SCALE GENOMIC DNA]</scope>
    <source>
        <strain evidence="3 4">DSM 21771</strain>
    </source>
</reference>
<comment type="similarity">
    <text evidence="1">Belongs to the short-chain dehydrogenases/reductases (SDR) family.</text>
</comment>
<keyword evidence="2" id="KW-0560">Oxidoreductase</keyword>
<accession>A0A1G8PAX2</accession>
<dbReference type="GO" id="GO:0016491">
    <property type="term" value="F:oxidoreductase activity"/>
    <property type="evidence" value="ECO:0007669"/>
    <property type="project" value="UniProtKB-KW"/>
</dbReference>
<dbReference type="Proteomes" id="UP000198853">
    <property type="component" value="Unassembled WGS sequence"/>
</dbReference>
<dbReference type="PANTHER" id="PTHR42879:SF2">
    <property type="entry name" value="3-OXOACYL-[ACYL-CARRIER-PROTEIN] REDUCTASE FABG"/>
    <property type="match status" value="1"/>
</dbReference>
<protein>
    <submittedName>
        <fullName evidence="3">3-oxoacyl-[acyl-carrier protein] reductase</fullName>
    </submittedName>
</protein>
<dbReference type="OrthoDB" id="306388at2"/>
<keyword evidence="4" id="KW-1185">Reference proteome</keyword>
<name>A0A1G8PAX2_9BACI</name>
<proteinExistence type="inferred from homology"/>
<evidence type="ECO:0000256" key="1">
    <source>
        <dbReference type="ARBA" id="ARBA00006484"/>
    </source>
</evidence>
<dbReference type="InterPro" id="IPR002347">
    <property type="entry name" value="SDR_fam"/>
</dbReference>
<dbReference type="PRINTS" id="PR00080">
    <property type="entry name" value="SDRFAMILY"/>
</dbReference>
<dbReference type="Pfam" id="PF13561">
    <property type="entry name" value="adh_short_C2"/>
    <property type="match status" value="1"/>
</dbReference>
<dbReference type="AlphaFoldDB" id="A0A1G8PAX2"/>
<dbReference type="FunFam" id="3.40.50.720:FF:000173">
    <property type="entry name" value="3-oxoacyl-[acyl-carrier protein] reductase"/>
    <property type="match status" value="1"/>
</dbReference>
<evidence type="ECO:0000256" key="2">
    <source>
        <dbReference type="ARBA" id="ARBA00023002"/>
    </source>
</evidence>
<dbReference type="PANTHER" id="PTHR42879">
    <property type="entry name" value="3-OXOACYL-(ACYL-CARRIER-PROTEIN) REDUCTASE"/>
    <property type="match status" value="1"/>
</dbReference>
<dbReference type="Gene3D" id="3.40.50.720">
    <property type="entry name" value="NAD(P)-binding Rossmann-like Domain"/>
    <property type="match status" value="1"/>
</dbReference>
<dbReference type="PRINTS" id="PR00081">
    <property type="entry name" value="GDHRDH"/>
</dbReference>
<dbReference type="InterPro" id="IPR020904">
    <property type="entry name" value="Sc_DH/Rdtase_CS"/>
</dbReference>
<dbReference type="SUPFAM" id="SSF51735">
    <property type="entry name" value="NAD(P)-binding Rossmann-fold domains"/>
    <property type="match status" value="1"/>
</dbReference>
<gene>
    <name evidence="3" type="ORF">SAMN04488123_10838</name>
</gene>
<dbReference type="PROSITE" id="PS00061">
    <property type="entry name" value="ADH_SHORT"/>
    <property type="match status" value="1"/>
</dbReference>
<dbReference type="InterPro" id="IPR036291">
    <property type="entry name" value="NAD(P)-bd_dom_sf"/>
</dbReference>
<dbReference type="InterPro" id="IPR050259">
    <property type="entry name" value="SDR"/>
</dbReference>
<evidence type="ECO:0000313" key="3">
    <source>
        <dbReference type="EMBL" id="SDI89612.1"/>
    </source>
</evidence>
<dbReference type="GO" id="GO:0032787">
    <property type="term" value="P:monocarboxylic acid metabolic process"/>
    <property type="evidence" value="ECO:0007669"/>
    <property type="project" value="UniProtKB-ARBA"/>
</dbReference>
<organism evidence="3 4">
    <name type="scientific">Natribacillus halophilus</name>
    <dbReference type="NCBI Taxonomy" id="549003"/>
    <lineage>
        <taxon>Bacteria</taxon>
        <taxon>Bacillati</taxon>
        <taxon>Bacillota</taxon>
        <taxon>Bacilli</taxon>
        <taxon>Bacillales</taxon>
        <taxon>Bacillaceae</taxon>
        <taxon>Natribacillus</taxon>
    </lineage>
</organism>